<evidence type="ECO:0000313" key="1">
    <source>
        <dbReference type="EnsemblPlants" id="AVESA.00010b.r2.2DG0357280.1.CDS"/>
    </source>
</evidence>
<dbReference type="Proteomes" id="UP001732700">
    <property type="component" value="Chromosome 2D"/>
</dbReference>
<proteinExistence type="predicted"/>
<dbReference type="EnsemblPlants" id="AVESA.00010b.r2.2DG0357280.1">
    <property type="protein sequence ID" value="AVESA.00010b.r2.2DG0357280.1.CDS"/>
    <property type="gene ID" value="AVESA.00010b.r2.2DG0357280"/>
</dbReference>
<evidence type="ECO:0000313" key="2">
    <source>
        <dbReference type="Proteomes" id="UP001732700"/>
    </source>
</evidence>
<protein>
    <submittedName>
        <fullName evidence="1">Uncharacterized protein</fullName>
    </submittedName>
</protein>
<name>A0ACD5V087_AVESA</name>
<reference evidence="1" key="1">
    <citation type="submission" date="2021-05" db="EMBL/GenBank/DDBJ databases">
        <authorList>
            <person name="Scholz U."/>
            <person name="Mascher M."/>
            <person name="Fiebig A."/>
        </authorList>
    </citation>
    <scope>NUCLEOTIDE SEQUENCE [LARGE SCALE GENOMIC DNA]</scope>
</reference>
<organism evidence="1 2">
    <name type="scientific">Avena sativa</name>
    <name type="common">Oat</name>
    <dbReference type="NCBI Taxonomy" id="4498"/>
    <lineage>
        <taxon>Eukaryota</taxon>
        <taxon>Viridiplantae</taxon>
        <taxon>Streptophyta</taxon>
        <taxon>Embryophyta</taxon>
        <taxon>Tracheophyta</taxon>
        <taxon>Spermatophyta</taxon>
        <taxon>Magnoliopsida</taxon>
        <taxon>Liliopsida</taxon>
        <taxon>Poales</taxon>
        <taxon>Poaceae</taxon>
        <taxon>BOP clade</taxon>
        <taxon>Pooideae</taxon>
        <taxon>Poodae</taxon>
        <taxon>Poeae</taxon>
        <taxon>Poeae Chloroplast Group 1 (Aveneae type)</taxon>
        <taxon>Aveninae</taxon>
        <taxon>Avena</taxon>
    </lineage>
</organism>
<reference evidence="1" key="2">
    <citation type="submission" date="2025-09" db="UniProtKB">
        <authorList>
            <consortium name="EnsemblPlants"/>
        </authorList>
    </citation>
    <scope>IDENTIFICATION</scope>
</reference>
<keyword evidence="2" id="KW-1185">Reference proteome</keyword>
<accession>A0ACD5V087</accession>
<sequence>MAERRQAADDAASTHDEDFLDVLLRLQEEDSLMFPLTSETIGAVIFDIFAAGSETSATTLEWAMSELLINPHAMEKAQLEVRKVLGPGRVVIKNTDVAGLQYLKLVIKEVFRLHPPAPLLAPREAREDCEIMGYNIPQGTKIHINAFAISRDPKYWENPQVFEPERFENSNVDYKGTNYEFTPFGAGRRQCPGMLFGTSTVEIALANLLYHFDWALPADGESLKALDMSEKSGIAVSRRYELKLVAIPCG</sequence>